<evidence type="ECO:0000256" key="8">
    <source>
        <dbReference type="PROSITE-ProRule" id="PRU00649"/>
    </source>
</evidence>
<evidence type="ECO:0000259" key="10">
    <source>
        <dbReference type="PROSITE" id="PS51319"/>
    </source>
</evidence>
<dbReference type="Proteomes" id="UP000827721">
    <property type="component" value="Unassembled WGS sequence"/>
</dbReference>
<dbReference type="SUPFAM" id="SSF47676">
    <property type="entry name" value="Conserved domain common to transcription factors TFIIS, elongin A, CRSP70"/>
    <property type="match status" value="1"/>
</dbReference>
<dbReference type="InterPro" id="IPR036378">
    <property type="entry name" value="FAS1_dom_sf"/>
</dbReference>
<dbReference type="Pfam" id="PF02469">
    <property type="entry name" value="Fasciclin"/>
    <property type="match status" value="1"/>
</dbReference>
<dbReference type="Gene3D" id="2.30.180.10">
    <property type="entry name" value="FAS1 domain"/>
    <property type="match status" value="1"/>
</dbReference>
<dbReference type="InterPro" id="IPR003618">
    <property type="entry name" value="TFIIS_cen_dom"/>
</dbReference>
<dbReference type="EMBL" id="JAFEMO010000008">
    <property type="protein sequence ID" value="KAH7565971.1"/>
    <property type="molecule type" value="Genomic_DNA"/>
</dbReference>
<name>A0ABQ8HNN8_9ROSI</name>
<dbReference type="PANTHER" id="PTHR11477:SF0">
    <property type="entry name" value="IP08861P-RELATED"/>
    <property type="match status" value="1"/>
</dbReference>
<evidence type="ECO:0000256" key="1">
    <source>
        <dbReference type="ARBA" id="ARBA00004123"/>
    </source>
</evidence>
<keyword evidence="4" id="KW-0863">Zinc-finger</keyword>
<evidence type="ECO:0000256" key="4">
    <source>
        <dbReference type="ARBA" id="ARBA00022771"/>
    </source>
</evidence>
<keyword evidence="13" id="KW-1185">Reference proteome</keyword>
<evidence type="ECO:0000313" key="12">
    <source>
        <dbReference type="EMBL" id="KAH7565971.1"/>
    </source>
</evidence>
<organism evidence="12 13">
    <name type="scientific">Xanthoceras sorbifolium</name>
    <dbReference type="NCBI Taxonomy" id="99658"/>
    <lineage>
        <taxon>Eukaryota</taxon>
        <taxon>Viridiplantae</taxon>
        <taxon>Streptophyta</taxon>
        <taxon>Embryophyta</taxon>
        <taxon>Tracheophyta</taxon>
        <taxon>Spermatophyta</taxon>
        <taxon>Magnoliopsida</taxon>
        <taxon>eudicotyledons</taxon>
        <taxon>Gunneridae</taxon>
        <taxon>Pentapetalae</taxon>
        <taxon>rosids</taxon>
        <taxon>malvids</taxon>
        <taxon>Sapindales</taxon>
        <taxon>Sapindaceae</taxon>
        <taxon>Xanthoceroideae</taxon>
        <taxon>Xanthoceras</taxon>
    </lineage>
</organism>
<dbReference type="SMART" id="SM00509">
    <property type="entry name" value="TFS2N"/>
    <property type="match status" value="1"/>
</dbReference>
<dbReference type="Pfam" id="PF08711">
    <property type="entry name" value="Med26"/>
    <property type="match status" value="1"/>
</dbReference>
<feature type="domain" description="TFIIS central" evidence="11">
    <location>
        <begin position="163"/>
        <end position="284"/>
    </location>
</feature>
<keyword evidence="5" id="KW-0862">Zinc</keyword>
<dbReference type="PROSITE" id="PS51319">
    <property type="entry name" value="TFIIS_N"/>
    <property type="match status" value="1"/>
</dbReference>
<dbReference type="InterPro" id="IPR017923">
    <property type="entry name" value="TFIIS_N"/>
</dbReference>
<accession>A0ABQ8HNN8</accession>
<comment type="subcellular location">
    <subcellularLocation>
        <location evidence="1 8">Nucleus</location>
    </subcellularLocation>
</comment>
<comment type="caution">
    <text evidence="12">The sequence shown here is derived from an EMBL/GenBank/DDBJ whole genome shotgun (WGS) entry which is preliminary data.</text>
</comment>
<proteinExistence type="inferred from homology"/>
<dbReference type="Gene3D" id="1.20.930.10">
    <property type="entry name" value="Conserved domain common to transcription factors TFIIS, elongin A, CRSP70"/>
    <property type="match status" value="1"/>
</dbReference>
<keyword evidence="6" id="KW-0654">Proteoglycan</keyword>
<evidence type="ECO:0000259" key="11">
    <source>
        <dbReference type="PROSITE" id="PS51321"/>
    </source>
</evidence>
<keyword evidence="6" id="KW-0325">Glycoprotein</keyword>
<evidence type="ECO:0000256" key="7">
    <source>
        <dbReference type="ARBA" id="ARBA00023242"/>
    </source>
</evidence>
<evidence type="ECO:0000256" key="2">
    <source>
        <dbReference type="ARBA" id="ARBA00007843"/>
    </source>
</evidence>
<evidence type="ECO:0008006" key="14">
    <source>
        <dbReference type="Google" id="ProtNLM"/>
    </source>
</evidence>
<feature type="region of interest" description="Disordered" evidence="9">
    <location>
        <begin position="139"/>
        <end position="160"/>
    </location>
</feature>
<dbReference type="InterPro" id="IPR035441">
    <property type="entry name" value="TFIIS/LEDGF_dom_sf"/>
</dbReference>
<dbReference type="PANTHER" id="PTHR11477">
    <property type="entry name" value="TRANSCRIPTION FACTOR S-II ZINC FINGER DOMAIN-CONTAINING PROTEIN"/>
    <property type="match status" value="1"/>
</dbReference>
<feature type="compositionally biased region" description="Basic and acidic residues" evidence="9">
    <location>
        <begin position="139"/>
        <end position="152"/>
    </location>
</feature>
<evidence type="ECO:0000256" key="5">
    <source>
        <dbReference type="ARBA" id="ARBA00022833"/>
    </source>
</evidence>
<dbReference type="PROSITE" id="PS51321">
    <property type="entry name" value="TFIIS_CENTRAL"/>
    <property type="match status" value="1"/>
</dbReference>
<evidence type="ECO:0000313" key="13">
    <source>
        <dbReference type="Proteomes" id="UP000827721"/>
    </source>
</evidence>
<feature type="domain" description="TFIIS N-terminal" evidence="10">
    <location>
        <begin position="1"/>
        <end position="81"/>
    </location>
</feature>
<keyword evidence="7 8" id="KW-0539">Nucleus</keyword>
<dbReference type="InterPro" id="IPR000782">
    <property type="entry name" value="FAS1_domain"/>
</dbReference>
<dbReference type="Pfam" id="PF07500">
    <property type="entry name" value="TFIIS_M"/>
    <property type="match status" value="1"/>
</dbReference>
<dbReference type="SUPFAM" id="SSF46942">
    <property type="entry name" value="Elongation factor TFIIS domain 2"/>
    <property type="match status" value="1"/>
</dbReference>
<dbReference type="CDD" id="cd00183">
    <property type="entry name" value="TFIIS_I"/>
    <property type="match status" value="1"/>
</dbReference>
<comment type="similarity">
    <text evidence="2">Belongs to the fasciclin-like AGP family.</text>
</comment>
<dbReference type="InterPro" id="IPR036575">
    <property type="entry name" value="TFIIS_cen_dom_sf"/>
</dbReference>
<gene>
    <name evidence="12" type="ORF">JRO89_XS08G0050700</name>
</gene>
<dbReference type="Gene3D" id="1.10.472.30">
    <property type="entry name" value="Transcription elongation factor S-II, central domain"/>
    <property type="match status" value="1"/>
</dbReference>
<reference evidence="12 13" key="1">
    <citation type="submission" date="2021-02" db="EMBL/GenBank/DDBJ databases">
        <title>Plant Genome Project.</title>
        <authorList>
            <person name="Zhang R.-G."/>
        </authorList>
    </citation>
    <scope>NUCLEOTIDE SEQUENCE [LARGE SCALE GENOMIC DNA]</scope>
    <source>
        <tissue evidence="12">Leaves</tissue>
    </source>
</reference>
<evidence type="ECO:0000256" key="6">
    <source>
        <dbReference type="ARBA" id="ARBA00022974"/>
    </source>
</evidence>
<dbReference type="SMART" id="SM00510">
    <property type="entry name" value="TFS2M"/>
    <property type="match status" value="1"/>
</dbReference>
<evidence type="ECO:0000256" key="3">
    <source>
        <dbReference type="ARBA" id="ARBA00022723"/>
    </source>
</evidence>
<keyword evidence="3" id="KW-0479">Metal-binding</keyword>
<evidence type="ECO:0000256" key="9">
    <source>
        <dbReference type="SAM" id="MobiDB-lite"/>
    </source>
</evidence>
<protein>
    <recommendedName>
        <fullName evidence="14">TFIIS N-terminal domain-containing protein</fullName>
    </recommendedName>
</protein>
<sequence>MVLFSAAMNAAEAAAKDGGSDNESRCIELLKSLKDFPITVDVLLSTQIDKRLRHLKKHQREKIRLMAVWLMETWSKKIKDDRSSSRNRGGKCISTTHDDLLLFSFSSSAKPKRKLEASSGMFPARKRFCDSRKILLAQEDKKPRPRVSKEESNTTPFKCPDASRNKVREILLEALSKVAGEAIEQERVRGCDPVGVAVSVESVMFKKMGPYNGPKKLKYRSIIFNVKDPKNPDFRRKILLGDIKPELLITMTSEEMASHQRQCQNHQIKDKAFSALIKKPIISSNKQHNSRQIQRTTERNFSPVLILIILSVLSSITTANLTDHELSIAISALRSRGYKLFPRAITDSDLRLRLLASRNSTFTLFSPPDPFLYSLDLSFTATLYARSVLCHVSPSKLTALQLRNLTYLNTLLPHHRLLIGNTTVSTEGAVFHSVTVDGVRLSVPDLFIGSSIVVHGLDGLLVAEVESEDEDQEYYGELGFVSPEVWPVDEFVAPSESSAMETRIPVSNNRKNRRGIHVDDVDDKVRHGKFSKFNHRFGL</sequence>
<dbReference type="InterPro" id="IPR003617">
    <property type="entry name" value="TFIIS/CRSP70_N_sub"/>
</dbReference>